<evidence type="ECO:0000256" key="4">
    <source>
        <dbReference type="ARBA" id="ARBA00022475"/>
    </source>
</evidence>
<gene>
    <name evidence="9" type="ORF">EV643_101613</name>
</gene>
<sequence>MRGARTILTREIVCIPFGRPSPDRTVSSSTPPWRIALSVNAPVVLRVENLRTEFGTDQGPVTSVDEVSFSLAAGETLCLVGESGSGKSVTALSIMGLLADNGRVVSGSVVFEDEDLVRLPENRLREIRGNSIAMIFQEPMTSLNPVLTIGDQLAESMILHLGLTKAQARQRVIELLDKVGIPRAPEVVDDYPHRLSGGMRQRAMIAMALSCEPKLIIADEPTTALDVTIQAQILKLMRDLSAETGTAMIFITHDLGVVAEMADRVAVMYAGQVVEQADVYTLFDEPKHPYTIALLRSIPHLSTDERLASISGSVPSLLYMPTGCRFHERCPQAMDRCVGERPELLPIAGDHDVRCWLYDEAAQPQSSGAAVPA</sequence>
<dbReference type="SUPFAM" id="SSF52540">
    <property type="entry name" value="P-loop containing nucleoside triphosphate hydrolases"/>
    <property type="match status" value="1"/>
</dbReference>
<dbReference type="InterPro" id="IPR050388">
    <property type="entry name" value="ABC_Ni/Peptide_Import"/>
</dbReference>
<dbReference type="SMART" id="SM00382">
    <property type="entry name" value="AAA"/>
    <property type="match status" value="1"/>
</dbReference>
<keyword evidence="3" id="KW-0813">Transport</keyword>
<keyword evidence="10" id="KW-1185">Reference proteome</keyword>
<evidence type="ECO:0000256" key="6">
    <source>
        <dbReference type="ARBA" id="ARBA00022840"/>
    </source>
</evidence>
<accession>A0A4R6KQF5</accession>
<dbReference type="PROSITE" id="PS50893">
    <property type="entry name" value="ABC_TRANSPORTER_2"/>
    <property type="match status" value="1"/>
</dbReference>
<dbReference type="AlphaFoldDB" id="A0A4R6KQF5"/>
<evidence type="ECO:0000313" key="9">
    <source>
        <dbReference type="EMBL" id="TDO54822.1"/>
    </source>
</evidence>
<dbReference type="GO" id="GO:0005886">
    <property type="term" value="C:plasma membrane"/>
    <property type="evidence" value="ECO:0007669"/>
    <property type="project" value="UniProtKB-SubCell"/>
</dbReference>
<dbReference type="GO" id="GO:0005524">
    <property type="term" value="F:ATP binding"/>
    <property type="evidence" value="ECO:0007669"/>
    <property type="project" value="UniProtKB-KW"/>
</dbReference>
<feature type="domain" description="ABC transporter" evidence="8">
    <location>
        <begin position="45"/>
        <end position="295"/>
    </location>
</feature>
<evidence type="ECO:0000259" key="8">
    <source>
        <dbReference type="PROSITE" id="PS50893"/>
    </source>
</evidence>
<dbReference type="Proteomes" id="UP000295388">
    <property type="component" value="Unassembled WGS sequence"/>
</dbReference>
<dbReference type="EMBL" id="SNWQ01000001">
    <property type="protein sequence ID" value="TDO54822.1"/>
    <property type="molecule type" value="Genomic_DNA"/>
</dbReference>
<dbReference type="NCBIfam" id="TIGR01727">
    <property type="entry name" value="oligo_HPY"/>
    <property type="match status" value="1"/>
</dbReference>
<dbReference type="OrthoDB" id="5357528at2"/>
<comment type="caution">
    <text evidence="9">The sequence shown here is derived from an EMBL/GenBank/DDBJ whole genome shotgun (WGS) entry which is preliminary data.</text>
</comment>
<comment type="subcellular location">
    <subcellularLocation>
        <location evidence="1">Cell membrane</location>
        <topology evidence="1">Peripheral membrane protein</topology>
    </subcellularLocation>
</comment>
<protein>
    <submittedName>
        <fullName evidence="9">Peptide/nickel transport system ATP-binding protein</fullName>
    </submittedName>
</protein>
<dbReference type="FunFam" id="3.40.50.300:FF:000016">
    <property type="entry name" value="Oligopeptide ABC transporter ATP-binding component"/>
    <property type="match status" value="1"/>
</dbReference>
<evidence type="ECO:0000256" key="1">
    <source>
        <dbReference type="ARBA" id="ARBA00004202"/>
    </source>
</evidence>
<keyword evidence="4" id="KW-1003">Cell membrane</keyword>
<dbReference type="PANTHER" id="PTHR43297">
    <property type="entry name" value="OLIGOPEPTIDE TRANSPORT ATP-BINDING PROTEIN APPD"/>
    <property type="match status" value="1"/>
</dbReference>
<evidence type="ECO:0000256" key="3">
    <source>
        <dbReference type="ARBA" id="ARBA00022448"/>
    </source>
</evidence>
<keyword evidence="6 9" id="KW-0067">ATP-binding</keyword>
<keyword evidence="5" id="KW-0547">Nucleotide-binding</keyword>
<dbReference type="InterPro" id="IPR003593">
    <property type="entry name" value="AAA+_ATPase"/>
</dbReference>
<dbReference type="GO" id="GO:0015833">
    <property type="term" value="P:peptide transport"/>
    <property type="evidence" value="ECO:0007669"/>
    <property type="project" value="InterPro"/>
</dbReference>
<dbReference type="Pfam" id="PF08352">
    <property type="entry name" value="oligo_HPY"/>
    <property type="match status" value="1"/>
</dbReference>
<evidence type="ECO:0000313" key="10">
    <source>
        <dbReference type="Proteomes" id="UP000295388"/>
    </source>
</evidence>
<dbReference type="CDD" id="cd03257">
    <property type="entry name" value="ABC_NikE_OppD_transporters"/>
    <property type="match status" value="1"/>
</dbReference>
<organism evidence="9 10">
    <name type="scientific">Kribbella caucasensis</name>
    <dbReference type="NCBI Taxonomy" id="2512215"/>
    <lineage>
        <taxon>Bacteria</taxon>
        <taxon>Bacillati</taxon>
        <taxon>Actinomycetota</taxon>
        <taxon>Actinomycetes</taxon>
        <taxon>Propionibacteriales</taxon>
        <taxon>Kribbellaceae</taxon>
        <taxon>Kribbella</taxon>
    </lineage>
</organism>
<dbReference type="PANTHER" id="PTHR43297:SF2">
    <property type="entry name" value="DIPEPTIDE TRANSPORT ATP-BINDING PROTEIN DPPD"/>
    <property type="match status" value="1"/>
</dbReference>
<dbReference type="Gene3D" id="3.40.50.300">
    <property type="entry name" value="P-loop containing nucleotide triphosphate hydrolases"/>
    <property type="match status" value="1"/>
</dbReference>
<dbReference type="InterPro" id="IPR017871">
    <property type="entry name" value="ABC_transporter-like_CS"/>
</dbReference>
<dbReference type="InterPro" id="IPR027417">
    <property type="entry name" value="P-loop_NTPase"/>
</dbReference>
<evidence type="ECO:0000256" key="2">
    <source>
        <dbReference type="ARBA" id="ARBA00005417"/>
    </source>
</evidence>
<dbReference type="Pfam" id="PF00005">
    <property type="entry name" value="ABC_tran"/>
    <property type="match status" value="1"/>
</dbReference>
<proteinExistence type="inferred from homology"/>
<evidence type="ECO:0000256" key="5">
    <source>
        <dbReference type="ARBA" id="ARBA00022741"/>
    </source>
</evidence>
<name>A0A4R6KQF5_9ACTN</name>
<dbReference type="InterPro" id="IPR003439">
    <property type="entry name" value="ABC_transporter-like_ATP-bd"/>
</dbReference>
<dbReference type="PROSITE" id="PS00211">
    <property type="entry name" value="ABC_TRANSPORTER_1"/>
    <property type="match status" value="1"/>
</dbReference>
<comment type="similarity">
    <text evidence="2">Belongs to the ABC transporter superfamily.</text>
</comment>
<evidence type="ECO:0000256" key="7">
    <source>
        <dbReference type="ARBA" id="ARBA00023136"/>
    </source>
</evidence>
<keyword evidence="7" id="KW-0472">Membrane</keyword>
<dbReference type="GO" id="GO:0016887">
    <property type="term" value="F:ATP hydrolysis activity"/>
    <property type="evidence" value="ECO:0007669"/>
    <property type="project" value="InterPro"/>
</dbReference>
<dbReference type="InterPro" id="IPR013563">
    <property type="entry name" value="Oligopep_ABC_C"/>
</dbReference>
<reference evidence="9 10" key="1">
    <citation type="submission" date="2019-03" db="EMBL/GenBank/DDBJ databases">
        <title>Genomic Encyclopedia of Type Strains, Phase III (KMG-III): the genomes of soil and plant-associated and newly described type strains.</title>
        <authorList>
            <person name="Whitman W."/>
        </authorList>
    </citation>
    <scope>NUCLEOTIDE SEQUENCE [LARGE SCALE GENOMIC DNA]</scope>
    <source>
        <strain evidence="9 10">VKM Ac-2527</strain>
    </source>
</reference>